<dbReference type="Proteomes" id="UP000278804">
    <property type="component" value="Chromosome"/>
</dbReference>
<dbReference type="KEGG" id="eri:EEI45_06365"/>
<feature type="transmembrane region" description="Helical" evidence="2">
    <location>
        <begin position="255"/>
        <end position="276"/>
    </location>
</feature>
<evidence type="ECO:0000256" key="1">
    <source>
        <dbReference type="PIRNR" id="PIRNR005348"/>
    </source>
</evidence>
<keyword evidence="4" id="KW-1185">Reference proteome</keyword>
<keyword evidence="1" id="KW-0813">Transport</keyword>
<keyword evidence="1" id="KW-0769">Symport</keyword>
<comment type="similarity">
    <text evidence="1">Belongs to the 2-hydroxycarboxylate transporter (2-HCT) (TC 2.A.24) family.</text>
</comment>
<feature type="transmembrane region" description="Helical" evidence="2">
    <location>
        <begin position="64"/>
        <end position="82"/>
    </location>
</feature>
<dbReference type="GO" id="GO:0005886">
    <property type="term" value="C:plasma membrane"/>
    <property type="evidence" value="ECO:0007669"/>
    <property type="project" value="UniProtKB-UniRule"/>
</dbReference>
<gene>
    <name evidence="3" type="ORF">EEI45_06365</name>
</gene>
<protein>
    <submittedName>
        <fullName evidence="3">Damage-inducible protein CinA</fullName>
    </submittedName>
</protein>
<reference evidence="3 4" key="1">
    <citation type="journal article" date="2020" name="Int. J. Syst. Evol. Microbiol.">
        <title>Description of Erysipelothrix piscisicarius sp. nov., an emergent fish pathogen, and assessment of virulence using a tiger barb (Puntigrus tetrazona) infection model.</title>
        <authorList>
            <person name="Pomaranski E.K."/>
            <person name="Griffin M.J."/>
            <person name="Camus A.C."/>
            <person name="Armwood A.R."/>
            <person name="Shelley J."/>
            <person name="Waldbieser G.C."/>
            <person name="LaFrentz B.R."/>
            <person name="Garcia J.C."/>
            <person name="Yanong R."/>
            <person name="Soto E."/>
        </authorList>
    </citation>
    <scope>NUCLEOTIDE SEQUENCE [LARGE SCALE GENOMIC DNA]</scope>
    <source>
        <strain evidence="3 4">15TAL0474</strain>
    </source>
</reference>
<dbReference type="EMBL" id="CP034234">
    <property type="protein sequence ID" value="AZK44410.1"/>
    <property type="molecule type" value="Genomic_DNA"/>
</dbReference>
<dbReference type="PANTHER" id="PTHR40033">
    <property type="entry name" value="NA(+)-MALATE SYMPORTER"/>
    <property type="match status" value="1"/>
</dbReference>
<evidence type="ECO:0000313" key="4">
    <source>
        <dbReference type="Proteomes" id="UP000278804"/>
    </source>
</evidence>
<feature type="transmembrane region" description="Helical" evidence="2">
    <location>
        <begin position="12"/>
        <end position="29"/>
    </location>
</feature>
<dbReference type="PIRSF" id="PIRSF005348">
    <property type="entry name" value="YxkH"/>
    <property type="match status" value="1"/>
</dbReference>
<feature type="transmembrane region" description="Helical" evidence="2">
    <location>
        <begin position="159"/>
        <end position="182"/>
    </location>
</feature>
<dbReference type="GO" id="GO:0008514">
    <property type="term" value="F:organic anion transmembrane transporter activity"/>
    <property type="evidence" value="ECO:0007669"/>
    <property type="project" value="InterPro"/>
</dbReference>
<evidence type="ECO:0000256" key="2">
    <source>
        <dbReference type="SAM" id="Phobius"/>
    </source>
</evidence>
<dbReference type="PANTHER" id="PTHR40033:SF1">
    <property type="entry name" value="CITRATE-SODIUM SYMPORTER"/>
    <property type="match status" value="1"/>
</dbReference>
<dbReference type="GO" id="GO:0015293">
    <property type="term" value="F:symporter activity"/>
    <property type="evidence" value="ECO:0007669"/>
    <property type="project" value="UniProtKB-UniRule"/>
</dbReference>
<dbReference type="RefSeq" id="WP_125164583.1">
    <property type="nucleotide sequence ID" value="NZ_CP034234.1"/>
</dbReference>
<feature type="transmembrane region" description="Helical" evidence="2">
    <location>
        <begin position="288"/>
        <end position="306"/>
    </location>
</feature>
<evidence type="ECO:0000313" key="3">
    <source>
        <dbReference type="EMBL" id="AZK44410.1"/>
    </source>
</evidence>
<dbReference type="AlphaFoldDB" id="A0A3Q8S2Y4"/>
<proteinExistence type="inferred from homology"/>
<feature type="transmembrane region" description="Helical" evidence="2">
    <location>
        <begin position="411"/>
        <end position="431"/>
    </location>
</feature>
<organism evidence="3 4">
    <name type="scientific">Erysipelothrix piscisicarius</name>
    <dbReference type="NCBI Taxonomy" id="2485784"/>
    <lineage>
        <taxon>Bacteria</taxon>
        <taxon>Bacillati</taxon>
        <taxon>Bacillota</taxon>
        <taxon>Erysipelotrichia</taxon>
        <taxon>Erysipelotrichales</taxon>
        <taxon>Erysipelotrichaceae</taxon>
        <taxon>Erysipelothrix</taxon>
    </lineage>
</organism>
<dbReference type="Pfam" id="PF03390">
    <property type="entry name" value="2HCT"/>
    <property type="match status" value="1"/>
</dbReference>
<keyword evidence="2" id="KW-1133">Transmembrane helix</keyword>
<dbReference type="InterPro" id="IPR004679">
    <property type="entry name" value="2-OHcarboxylate_transport"/>
</dbReference>
<feature type="transmembrane region" description="Helical" evidence="2">
    <location>
        <begin position="102"/>
        <end position="118"/>
    </location>
</feature>
<feature type="transmembrane region" description="Helical" evidence="2">
    <location>
        <begin position="130"/>
        <end position="153"/>
    </location>
</feature>
<feature type="transmembrane region" description="Helical" evidence="2">
    <location>
        <begin position="194"/>
        <end position="216"/>
    </location>
</feature>
<name>A0A3Q8S2Y4_9FIRM</name>
<sequence>MSEKKQLKFYGIQWPIMLAILAIGALGIFTETFGTDMPATLLVMFTIGIPLYEIGKRIPIWNKYVGGGIVLAFLGTSAMVYFNILPEVYVESIGNFTEKVNFLNLFIIVLITGSVLSLDRKVLLKSFVGYIPAILGGLLGAFLLAAVVGLLFGKAPQDIILNYVLPVMGGGNGGGAVPLSQMYADVTGLPSENYYQFAIIILTVANIFAIMMASLLDRLGELRPNLTGNKNTILRNESEELVKEDEKYDPTLQDVAAGLVLCLACFGFGFLMSKLILPSIFGVKIHNLAYMIIFVVILAATGVVPQNIREGAKRLQSFFSKYLVLIIMVGVGVDLDLGELAAALSFSNVILALAIVVGATLGSAIVGWFVGFYPIDAAITAGLCMANRGGSGDLAVLGAGDRMGLMAYAQLSSRLGGAIVLIIGSILFSIFM</sequence>
<keyword evidence="2" id="KW-0812">Transmembrane</keyword>
<keyword evidence="1 2" id="KW-0472">Membrane</keyword>
<feature type="transmembrane region" description="Helical" evidence="2">
    <location>
        <begin position="318"/>
        <end position="337"/>
    </location>
</feature>
<accession>A0A3Q8S2Y4</accession>
<feature type="transmembrane region" description="Helical" evidence="2">
    <location>
        <begin position="349"/>
        <end position="370"/>
    </location>
</feature>